<organism evidence="3 4">
    <name type="scientific">Polymorphospora rubra</name>
    <dbReference type="NCBI Taxonomy" id="338584"/>
    <lineage>
        <taxon>Bacteria</taxon>
        <taxon>Bacillati</taxon>
        <taxon>Actinomycetota</taxon>
        <taxon>Actinomycetes</taxon>
        <taxon>Micromonosporales</taxon>
        <taxon>Micromonosporaceae</taxon>
        <taxon>Polymorphospora</taxon>
    </lineage>
</organism>
<dbReference type="AlphaFoldDB" id="A0A810N3P2"/>
<dbReference type="EMBL" id="AP023359">
    <property type="protein sequence ID" value="BCJ67194.1"/>
    <property type="molecule type" value="Genomic_DNA"/>
</dbReference>
<feature type="transmembrane region" description="Helical" evidence="1">
    <location>
        <begin position="181"/>
        <end position="198"/>
    </location>
</feature>
<feature type="transmembrane region" description="Helical" evidence="1">
    <location>
        <begin position="210"/>
        <end position="230"/>
    </location>
</feature>
<feature type="transmembrane region" description="Helical" evidence="1">
    <location>
        <begin position="305"/>
        <end position="322"/>
    </location>
</feature>
<sequence>MWVTGRLWLDPAGRVGPEHASDPAQGQFFLAHAVRVVTRGQYPFYTDLMNFPDGVNLMANTSMLGLTLPMVPVTMLFGPPVSFAVMITVGLAGTAAAWYFVLSRYIVSSRIAAAVGGAFCGFCPAMLGHGNWHPNIVGQFLVPFIVWRVLVMCRPGTRPVRDGLILAALVIYQVFINEEILLFTAMACGVFLLAYVAQRRELLRPAWKPLLAGLAVCGVVAGTVLAYPLYVQFLGPQSYSGLKDAVPHHGNDIAAYFNAGSTTLAGDPVANKGLAPNYSEENAFFGWPLVVLLLVTVVWLRKDVLIRTLAATGLLFAVLSLGEELQWRGNDLFPGPWALLVHVPLLDSVVPTRFGLITSAVVGVLLAVATERALADRVPEPQRRLRRRAWVAALLIALVPLLPLPYREVGRPPVPSFITSGQWRPYVAPGQTLVPLPLPELGSPDGLRWAASQNLDFAIPRGYFLGPRNGVAGDPGGFGAPPTVTSNLLRRVAASGLPTPVGEETKRRIEDDLRYWNAAIVVLPVDQRRADALRTTMEDVLGPAERVDDVWLWDVRGLTTR</sequence>
<feature type="transmembrane region" description="Helical" evidence="1">
    <location>
        <begin position="136"/>
        <end position="153"/>
    </location>
</feature>
<dbReference type="KEGG" id="pry:Prubr_42150"/>
<keyword evidence="1" id="KW-0472">Membrane</keyword>
<dbReference type="Proteomes" id="UP000680866">
    <property type="component" value="Chromosome"/>
</dbReference>
<feature type="transmembrane region" description="Helical" evidence="1">
    <location>
        <begin position="83"/>
        <end position="102"/>
    </location>
</feature>
<name>A0A810N3P2_9ACTN</name>
<evidence type="ECO:0000313" key="3">
    <source>
        <dbReference type="EMBL" id="BCJ67194.1"/>
    </source>
</evidence>
<dbReference type="GO" id="GO:0016740">
    <property type="term" value="F:transferase activity"/>
    <property type="evidence" value="ECO:0007669"/>
    <property type="project" value="UniProtKB-KW"/>
</dbReference>
<dbReference type="InterPro" id="IPR046278">
    <property type="entry name" value="DUF6311"/>
</dbReference>
<keyword evidence="4" id="KW-1185">Reference proteome</keyword>
<evidence type="ECO:0000313" key="4">
    <source>
        <dbReference type="Proteomes" id="UP000680866"/>
    </source>
</evidence>
<feature type="transmembrane region" description="Helical" evidence="1">
    <location>
        <begin position="160"/>
        <end position="175"/>
    </location>
</feature>
<feature type="transmembrane region" description="Helical" evidence="1">
    <location>
        <begin position="57"/>
        <end position="77"/>
    </location>
</feature>
<keyword evidence="3" id="KW-0808">Transferase</keyword>
<evidence type="ECO:0000256" key="1">
    <source>
        <dbReference type="SAM" id="Phobius"/>
    </source>
</evidence>
<gene>
    <name evidence="3" type="ORF">Prubr_42150</name>
</gene>
<feature type="transmembrane region" description="Helical" evidence="1">
    <location>
        <begin position="350"/>
        <end position="369"/>
    </location>
</feature>
<proteinExistence type="predicted"/>
<feature type="transmembrane region" description="Helical" evidence="1">
    <location>
        <begin position="389"/>
        <end position="406"/>
    </location>
</feature>
<reference evidence="3" key="1">
    <citation type="submission" date="2020-08" db="EMBL/GenBank/DDBJ databases">
        <title>Whole genome shotgun sequence of Polymorphospora rubra NBRC 101157.</title>
        <authorList>
            <person name="Komaki H."/>
            <person name="Tamura T."/>
        </authorList>
    </citation>
    <scope>NUCLEOTIDE SEQUENCE</scope>
    <source>
        <strain evidence="3">NBRC 101157</strain>
    </source>
</reference>
<feature type="transmembrane region" description="Helical" evidence="1">
    <location>
        <begin position="283"/>
        <end position="300"/>
    </location>
</feature>
<protein>
    <submittedName>
        <fullName evidence="3">Glycosyl transferase</fullName>
    </submittedName>
</protein>
<feature type="transmembrane region" description="Helical" evidence="1">
    <location>
        <begin position="111"/>
        <end position="130"/>
    </location>
</feature>
<accession>A0A810N3P2</accession>
<dbReference type="Pfam" id="PF19830">
    <property type="entry name" value="DUF6311"/>
    <property type="match status" value="1"/>
</dbReference>
<evidence type="ECO:0000259" key="2">
    <source>
        <dbReference type="Pfam" id="PF19830"/>
    </source>
</evidence>
<keyword evidence="1" id="KW-1133">Transmembrane helix</keyword>
<keyword evidence="1" id="KW-0812">Transmembrane</keyword>
<feature type="domain" description="DUF6311" evidence="2">
    <location>
        <begin position="44"/>
        <end position="333"/>
    </location>
</feature>